<dbReference type="InterPro" id="IPR009057">
    <property type="entry name" value="Homeodomain-like_sf"/>
</dbReference>
<evidence type="ECO:0000313" key="6">
    <source>
        <dbReference type="EMBL" id="KWV41435.1"/>
    </source>
</evidence>
<evidence type="ECO:0000256" key="4">
    <source>
        <dbReference type="PROSITE-ProRule" id="PRU00335"/>
    </source>
</evidence>
<dbReference type="GO" id="GO:0003700">
    <property type="term" value="F:DNA-binding transcription factor activity"/>
    <property type="evidence" value="ECO:0007669"/>
    <property type="project" value="TreeGrafter"/>
</dbReference>
<dbReference type="SUPFAM" id="SSF46689">
    <property type="entry name" value="Homeodomain-like"/>
    <property type="match status" value="1"/>
</dbReference>
<evidence type="ECO:0000256" key="2">
    <source>
        <dbReference type="ARBA" id="ARBA00023125"/>
    </source>
</evidence>
<dbReference type="PANTHER" id="PTHR30055">
    <property type="entry name" value="HTH-TYPE TRANSCRIPTIONAL REGULATOR RUTR"/>
    <property type="match status" value="1"/>
</dbReference>
<evidence type="ECO:0000259" key="5">
    <source>
        <dbReference type="PROSITE" id="PS50977"/>
    </source>
</evidence>
<dbReference type="PANTHER" id="PTHR30055:SF234">
    <property type="entry name" value="HTH-TYPE TRANSCRIPTIONAL REGULATOR BETI"/>
    <property type="match status" value="1"/>
</dbReference>
<sequence length="229" mass="25062">MTSLRRRNAESGYPRGDETKARIIKTAISLFGENGFAGVSAREIASAAGVPAPSLQYYFENKEGLYEACIADIHASAWEAIGPVTCEVEELLTAKADADKVIDGYCRILEALADFLFAMPDAASRALFVAQHRSPSNSPTNKSSGKSATGRRIQECCAAIVARVSRNRLTDEEIGMVCTTINGQLIIVHLAREHVEDMMGWQEITPERIEALKSVVRKHTTVILNSYRS</sequence>
<dbReference type="OrthoDB" id="2356263at2"/>
<dbReference type="GO" id="GO:0000976">
    <property type="term" value="F:transcription cis-regulatory region binding"/>
    <property type="evidence" value="ECO:0007669"/>
    <property type="project" value="TreeGrafter"/>
</dbReference>
<dbReference type="Gene3D" id="1.10.10.60">
    <property type="entry name" value="Homeodomain-like"/>
    <property type="match status" value="1"/>
</dbReference>
<keyword evidence="1" id="KW-0805">Transcription regulation</keyword>
<dbReference type="InterPro" id="IPR001647">
    <property type="entry name" value="HTH_TetR"/>
</dbReference>
<proteinExistence type="predicted"/>
<dbReference type="Pfam" id="PF00440">
    <property type="entry name" value="TetR_N"/>
    <property type="match status" value="1"/>
</dbReference>
<dbReference type="AlphaFoldDB" id="A0A120FEM2"/>
<evidence type="ECO:0000256" key="1">
    <source>
        <dbReference type="ARBA" id="ARBA00023015"/>
    </source>
</evidence>
<dbReference type="SUPFAM" id="SSF48498">
    <property type="entry name" value="Tetracyclin repressor-like, C-terminal domain"/>
    <property type="match status" value="1"/>
</dbReference>
<dbReference type="PRINTS" id="PR00455">
    <property type="entry name" value="HTHTETR"/>
</dbReference>
<keyword evidence="7" id="KW-1185">Reference proteome</keyword>
<dbReference type="InterPro" id="IPR050109">
    <property type="entry name" value="HTH-type_TetR-like_transc_reg"/>
</dbReference>
<feature type="DNA-binding region" description="H-T-H motif" evidence="4">
    <location>
        <begin position="40"/>
        <end position="59"/>
    </location>
</feature>
<dbReference type="Gene3D" id="1.10.357.10">
    <property type="entry name" value="Tetracycline Repressor, domain 2"/>
    <property type="match status" value="1"/>
</dbReference>
<accession>A0A120FEM2</accession>
<reference evidence="6 7" key="1">
    <citation type="submission" date="2015-11" db="EMBL/GenBank/DDBJ databases">
        <title>Draft Genome Sequence of the Strain BR 10423 (Rhizobium sp.) isolated from nodules of Mimosa pudica.</title>
        <authorList>
            <person name="Barauna A.C."/>
            <person name="Zilli J.E."/>
            <person name="Simoes-Araujo J.L."/>
            <person name="Reis V.M."/>
            <person name="James E.K."/>
            <person name="Reis F.B.Jr."/>
            <person name="Rouws L.F."/>
            <person name="Passos S.R."/>
            <person name="Gois S.R."/>
        </authorList>
    </citation>
    <scope>NUCLEOTIDE SEQUENCE [LARGE SCALE GENOMIC DNA]</scope>
    <source>
        <strain evidence="6 7">BR10423</strain>
    </source>
</reference>
<dbReference type="EMBL" id="LNCD01000140">
    <property type="protein sequence ID" value="KWV41435.1"/>
    <property type="molecule type" value="Genomic_DNA"/>
</dbReference>
<comment type="caution">
    <text evidence="6">The sequence shown here is derived from an EMBL/GenBank/DDBJ whole genome shotgun (WGS) entry which is preliminary data.</text>
</comment>
<keyword evidence="2 4" id="KW-0238">DNA-binding</keyword>
<dbReference type="RefSeq" id="WP_018116700.1">
    <property type="nucleotide sequence ID" value="NZ_LNCD01000140.1"/>
</dbReference>
<dbReference type="PROSITE" id="PS50977">
    <property type="entry name" value="HTH_TETR_2"/>
    <property type="match status" value="1"/>
</dbReference>
<dbReference type="Pfam" id="PF09209">
    <property type="entry name" value="CecR_C"/>
    <property type="match status" value="1"/>
</dbReference>
<organism evidence="6 7">
    <name type="scientific">Rhizobium altiplani</name>
    <dbReference type="NCBI Taxonomy" id="1864509"/>
    <lineage>
        <taxon>Bacteria</taxon>
        <taxon>Pseudomonadati</taxon>
        <taxon>Pseudomonadota</taxon>
        <taxon>Alphaproteobacteria</taxon>
        <taxon>Hyphomicrobiales</taxon>
        <taxon>Rhizobiaceae</taxon>
        <taxon>Rhizobium/Agrobacterium group</taxon>
        <taxon>Rhizobium</taxon>
    </lineage>
</organism>
<name>A0A120FEM2_9HYPH</name>
<keyword evidence="3" id="KW-0804">Transcription</keyword>
<evidence type="ECO:0000313" key="7">
    <source>
        <dbReference type="Proteomes" id="UP000068164"/>
    </source>
</evidence>
<gene>
    <name evidence="6" type="ORF">AS026_23910</name>
</gene>
<evidence type="ECO:0000256" key="3">
    <source>
        <dbReference type="ARBA" id="ARBA00023163"/>
    </source>
</evidence>
<protein>
    <recommendedName>
        <fullName evidence="5">HTH tetR-type domain-containing protein</fullName>
    </recommendedName>
</protein>
<dbReference type="InterPro" id="IPR015292">
    <property type="entry name" value="Tscrpt_reg_YbiH_C"/>
</dbReference>
<feature type="domain" description="HTH tetR-type" evidence="5">
    <location>
        <begin position="17"/>
        <end position="77"/>
    </location>
</feature>
<dbReference type="Proteomes" id="UP000068164">
    <property type="component" value="Unassembled WGS sequence"/>
</dbReference>
<dbReference type="InterPro" id="IPR036271">
    <property type="entry name" value="Tet_transcr_reg_TetR-rel_C_sf"/>
</dbReference>